<name>A0A940YK34_9BURK</name>
<sequence length="100" mass="10675">MAGGAVAERLAPRLKAEPALALLAGSADPHVDWLDLLWGPRFDRAAALDLAAARPGLDAAALLSAGERFDALAAPARQQLRRLIVRHRLHRMAHAPHPAD</sequence>
<dbReference type="Proteomes" id="UP000678374">
    <property type="component" value="Unassembled WGS sequence"/>
</dbReference>
<gene>
    <name evidence="1" type="ORF">KAK06_05925</name>
</gene>
<dbReference type="EMBL" id="JAGQDE010000003">
    <property type="protein sequence ID" value="MBQ0958492.1"/>
    <property type="molecule type" value="Genomic_DNA"/>
</dbReference>
<accession>A0A940YK34</accession>
<evidence type="ECO:0000313" key="2">
    <source>
        <dbReference type="Proteomes" id="UP000678374"/>
    </source>
</evidence>
<proteinExistence type="predicted"/>
<reference evidence="1" key="1">
    <citation type="submission" date="2021-04" db="EMBL/GenBank/DDBJ databases">
        <title>The genome sequence of Ideonella sp. 4Y11.</title>
        <authorList>
            <person name="Liu Y."/>
        </authorList>
    </citation>
    <scope>NUCLEOTIDE SEQUENCE</scope>
    <source>
        <strain evidence="1">4Y11</strain>
    </source>
</reference>
<protein>
    <submittedName>
        <fullName evidence="1">Uncharacterized protein</fullName>
    </submittedName>
</protein>
<evidence type="ECO:0000313" key="1">
    <source>
        <dbReference type="EMBL" id="MBQ0958492.1"/>
    </source>
</evidence>
<dbReference type="AlphaFoldDB" id="A0A940YK34"/>
<keyword evidence="2" id="KW-1185">Reference proteome</keyword>
<comment type="caution">
    <text evidence="1">The sequence shown here is derived from an EMBL/GenBank/DDBJ whole genome shotgun (WGS) entry which is preliminary data.</text>
</comment>
<organism evidence="1 2">
    <name type="scientific">Ideonella aquatica</name>
    <dbReference type="NCBI Taxonomy" id="2824119"/>
    <lineage>
        <taxon>Bacteria</taxon>
        <taxon>Pseudomonadati</taxon>
        <taxon>Pseudomonadota</taxon>
        <taxon>Betaproteobacteria</taxon>
        <taxon>Burkholderiales</taxon>
        <taxon>Sphaerotilaceae</taxon>
        <taxon>Ideonella</taxon>
    </lineage>
</organism>